<dbReference type="PANTHER" id="PTHR43344:SF2">
    <property type="entry name" value="PHOSPHOSERINE PHOSPHATASE"/>
    <property type="match status" value="1"/>
</dbReference>
<dbReference type="InterPro" id="IPR023214">
    <property type="entry name" value="HAD_sf"/>
</dbReference>
<evidence type="ECO:0000256" key="5">
    <source>
        <dbReference type="ARBA" id="ARBA00022723"/>
    </source>
</evidence>
<dbReference type="RefSeq" id="WP_419187801.1">
    <property type="nucleotide sequence ID" value="NZ_CP036272.1"/>
</dbReference>
<keyword evidence="4" id="KW-0028">Amino-acid biosynthesis</keyword>
<evidence type="ECO:0000313" key="12">
    <source>
        <dbReference type="Proteomes" id="UP000315003"/>
    </source>
</evidence>
<keyword evidence="7" id="KW-0460">Magnesium</keyword>
<evidence type="ECO:0000256" key="2">
    <source>
        <dbReference type="ARBA" id="ARBA00005135"/>
    </source>
</evidence>
<comment type="pathway">
    <text evidence="2">Amino-acid biosynthesis; L-serine biosynthesis; L-serine from 3-phospho-D-glycerate: step 3/3.</text>
</comment>
<evidence type="ECO:0000256" key="6">
    <source>
        <dbReference type="ARBA" id="ARBA00022801"/>
    </source>
</evidence>
<dbReference type="InterPro" id="IPR036412">
    <property type="entry name" value="HAD-like_sf"/>
</dbReference>
<reference evidence="11 12" key="1">
    <citation type="submission" date="2019-02" db="EMBL/GenBank/DDBJ databases">
        <title>Deep-cultivation of Planctomycetes and their phenomic and genomic characterization uncovers novel biology.</title>
        <authorList>
            <person name="Wiegand S."/>
            <person name="Jogler M."/>
            <person name="Boedeker C."/>
            <person name="Pinto D."/>
            <person name="Vollmers J."/>
            <person name="Rivas-Marin E."/>
            <person name="Kohn T."/>
            <person name="Peeters S.H."/>
            <person name="Heuer A."/>
            <person name="Rast P."/>
            <person name="Oberbeckmann S."/>
            <person name="Bunk B."/>
            <person name="Jeske O."/>
            <person name="Meyerdierks A."/>
            <person name="Storesund J.E."/>
            <person name="Kallscheuer N."/>
            <person name="Luecker S."/>
            <person name="Lage O.M."/>
            <person name="Pohl T."/>
            <person name="Merkel B.J."/>
            <person name="Hornburger P."/>
            <person name="Mueller R.-W."/>
            <person name="Bruemmer F."/>
            <person name="Labrenz M."/>
            <person name="Spormann A.M."/>
            <person name="Op den Camp H."/>
            <person name="Overmann J."/>
            <person name="Amann R."/>
            <person name="Jetten M.S.M."/>
            <person name="Mascher T."/>
            <person name="Medema M.H."/>
            <person name="Devos D.P."/>
            <person name="Kaster A.-K."/>
            <person name="Ovreas L."/>
            <person name="Rohde M."/>
            <person name="Galperin M.Y."/>
            <person name="Jogler C."/>
        </authorList>
    </citation>
    <scope>NUCLEOTIDE SEQUENCE [LARGE SCALE GENOMIC DNA]</scope>
    <source>
        <strain evidence="11 12">SV_7m_r</strain>
    </source>
</reference>
<dbReference type="EMBL" id="CP036272">
    <property type="protein sequence ID" value="QDT62328.1"/>
    <property type="molecule type" value="Genomic_DNA"/>
</dbReference>
<dbReference type="InterPro" id="IPR050582">
    <property type="entry name" value="HAD-like_SerB"/>
</dbReference>
<keyword evidence="8" id="KW-0718">Serine biosynthesis</keyword>
<evidence type="ECO:0000256" key="10">
    <source>
        <dbReference type="ARBA" id="ARBA00048523"/>
    </source>
</evidence>
<name>A0A517T1S2_9BACT</name>
<keyword evidence="6 11" id="KW-0378">Hydrolase</keyword>
<dbReference type="Proteomes" id="UP000315003">
    <property type="component" value="Chromosome"/>
</dbReference>
<dbReference type="Pfam" id="PF12710">
    <property type="entry name" value="HAD"/>
    <property type="match status" value="1"/>
</dbReference>
<evidence type="ECO:0000313" key="11">
    <source>
        <dbReference type="EMBL" id="QDT62328.1"/>
    </source>
</evidence>
<evidence type="ECO:0000256" key="7">
    <source>
        <dbReference type="ARBA" id="ARBA00022842"/>
    </source>
</evidence>
<keyword evidence="5" id="KW-0479">Metal-binding</keyword>
<evidence type="ECO:0000256" key="8">
    <source>
        <dbReference type="ARBA" id="ARBA00023299"/>
    </source>
</evidence>
<keyword evidence="12" id="KW-1185">Reference proteome</keyword>
<protein>
    <recommendedName>
        <fullName evidence="3">phosphoserine phosphatase</fullName>
        <ecNumber evidence="3">3.1.3.3</ecNumber>
    </recommendedName>
</protein>
<evidence type="ECO:0000256" key="3">
    <source>
        <dbReference type="ARBA" id="ARBA00012640"/>
    </source>
</evidence>
<evidence type="ECO:0000256" key="4">
    <source>
        <dbReference type="ARBA" id="ARBA00022605"/>
    </source>
</evidence>
<comment type="cofactor">
    <cofactor evidence="1">
        <name>Mg(2+)</name>
        <dbReference type="ChEBI" id="CHEBI:18420"/>
    </cofactor>
</comment>
<dbReference type="SUPFAM" id="SSF56784">
    <property type="entry name" value="HAD-like"/>
    <property type="match status" value="1"/>
</dbReference>
<evidence type="ECO:0000256" key="1">
    <source>
        <dbReference type="ARBA" id="ARBA00001946"/>
    </source>
</evidence>
<gene>
    <name evidence="11" type="ORF">SV7mr_48750</name>
</gene>
<comment type="catalytic activity">
    <reaction evidence="10">
        <text>O-phospho-D-serine + H2O = D-serine + phosphate</text>
        <dbReference type="Rhea" id="RHEA:24873"/>
        <dbReference type="ChEBI" id="CHEBI:15377"/>
        <dbReference type="ChEBI" id="CHEBI:35247"/>
        <dbReference type="ChEBI" id="CHEBI:43474"/>
        <dbReference type="ChEBI" id="CHEBI:58680"/>
        <dbReference type="EC" id="3.1.3.3"/>
    </reaction>
</comment>
<sequence length="341" mass="38339">MLGIERSQKTSGMRIVLVAVLLIVATCIGGNVSAQDLKSWKDGAVKQSIIDFVAAVTDRDSPSFVPVQDRIAVFDNDGTLWCEQPYYFQLAFAFDRVKAMADEHPQWQQDPVMKAALSGDVKTIAEGGEEAVVKVVMESHAGMTTEQFDAIVSDWIASAKHPVTGRRYQDMVYQPMVELLDYLRKHDFQTWIVSGGGMEFMRPWATQRYGVPTNQIIGSTIELRYQLQDGVPQLLRLPKLAFIDDKEGKPVAIHRHIGRRPIAAFGNSDGDLQMLQWTAAGSGKRLAVYIHHTDAEREYAYDRKGHIGRLDKGLDEAAQRDWTVVDMKQDWLTVFPTLQVK</sequence>
<dbReference type="PANTHER" id="PTHR43344">
    <property type="entry name" value="PHOSPHOSERINE PHOSPHATASE"/>
    <property type="match status" value="1"/>
</dbReference>
<organism evidence="11 12">
    <name type="scientific">Stieleria bergensis</name>
    <dbReference type="NCBI Taxonomy" id="2528025"/>
    <lineage>
        <taxon>Bacteria</taxon>
        <taxon>Pseudomonadati</taxon>
        <taxon>Planctomycetota</taxon>
        <taxon>Planctomycetia</taxon>
        <taxon>Pirellulales</taxon>
        <taxon>Pirellulaceae</taxon>
        <taxon>Stieleria</taxon>
    </lineage>
</organism>
<dbReference type="GO" id="GO:0005737">
    <property type="term" value="C:cytoplasm"/>
    <property type="evidence" value="ECO:0007669"/>
    <property type="project" value="TreeGrafter"/>
</dbReference>
<dbReference type="GO" id="GO:0036424">
    <property type="term" value="F:L-phosphoserine phosphatase activity"/>
    <property type="evidence" value="ECO:0007669"/>
    <property type="project" value="TreeGrafter"/>
</dbReference>
<dbReference type="Gene3D" id="3.40.50.1000">
    <property type="entry name" value="HAD superfamily/HAD-like"/>
    <property type="match status" value="1"/>
</dbReference>
<dbReference type="GO" id="GO:0000287">
    <property type="term" value="F:magnesium ion binding"/>
    <property type="evidence" value="ECO:0007669"/>
    <property type="project" value="TreeGrafter"/>
</dbReference>
<dbReference type="EC" id="3.1.3.3" evidence="3"/>
<dbReference type="AlphaFoldDB" id="A0A517T1S2"/>
<evidence type="ECO:0000256" key="9">
    <source>
        <dbReference type="ARBA" id="ARBA00048138"/>
    </source>
</evidence>
<accession>A0A517T1S2</accession>
<dbReference type="GO" id="GO:0006564">
    <property type="term" value="P:L-serine biosynthetic process"/>
    <property type="evidence" value="ECO:0007669"/>
    <property type="project" value="UniProtKB-KW"/>
</dbReference>
<comment type="catalytic activity">
    <reaction evidence="9">
        <text>O-phospho-L-serine + H2O = L-serine + phosphate</text>
        <dbReference type="Rhea" id="RHEA:21208"/>
        <dbReference type="ChEBI" id="CHEBI:15377"/>
        <dbReference type="ChEBI" id="CHEBI:33384"/>
        <dbReference type="ChEBI" id="CHEBI:43474"/>
        <dbReference type="ChEBI" id="CHEBI:57524"/>
        <dbReference type="EC" id="3.1.3.3"/>
    </reaction>
</comment>
<proteinExistence type="predicted"/>